<evidence type="ECO:0000313" key="1">
    <source>
        <dbReference type="EMBL" id="MBC5634440.1"/>
    </source>
</evidence>
<gene>
    <name evidence="1" type="ORF">H8S65_16980</name>
</gene>
<comment type="caution">
    <text evidence="1">The sequence shown here is derived from an EMBL/GenBank/DDBJ whole genome shotgun (WGS) entry which is preliminary data.</text>
</comment>
<dbReference type="PROSITE" id="PS51257">
    <property type="entry name" value="PROKAR_LIPOPROTEIN"/>
    <property type="match status" value="1"/>
</dbReference>
<reference evidence="1 2" key="1">
    <citation type="submission" date="2020-08" db="EMBL/GenBank/DDBJ databases">
        <title>Genome public.</title>
        <authorList>
            <person name="Liu C."/>
            <person name="Sun Q."/>
        </authorList>
    </citation>
    <scope>NUCLEOTIDE SEQUENCE [LARGE SCALE GENOMIC DNA]</scope>
    <source>
        <strain evidence="1 2">NSJ-79</strain>
    </source>
</reference>
<name>A0ABR7DSL0_9BACT</name>
<evidence type="ECO:0000313" key="2">
    <source>
        <dbReference type="Proteomes" id="UP000651475"/>
    </source>
</evidence>
<dbReference type="RefSeq" id="WP_186931052.1">
    <property type="nucleotide sequence ID" value="NZ_JACOOJ010000038.1"/>
</dbReference>
<sequence length="719" mass="76890">MNYKIALLPLLVAGMLASCNSDEEIIRTNPDYVEAGYGALTVTLTNPGKSLTKAGEKLTDVATAEEMTIKSVAFFVQTGMETVDSEEMAGKFGAYFSTEEPLSANGLQEELDEVSAGNYTAKIRHQSDGWADPKVIVIANYAENGLTETLKNIQRWDDLANVRTLALAANPQTPLLMYATQKIGAWERNGGNGGGTAEATFELERLVSRIDIHNNAYVNGDESKGFVLTSARLVRSKLHSYLLPENASIGSIDVATEAFPTSGSVVLDNGIQKLDTLYAYENPNDEASKATAVQIDGTYRGGNISKIIALKKADGVGMTGDPIALARNTRYVININPAPDSTDIVWNIQVKEWAESDTIKVKPVFPVPAIEEVDASGITGSLSWDAASKTISTDGSATGTLSFHTEGTTASVYKVTYEYDTKGASIETDLVATPIVEAGTPVITYAAKVVTPFTINVPKQKDNQRVPMNIYVIIQNGGNEEACDTITIESRPNYFGTELKPVLMKNSTTGKNFFWAPVNVGATSMPTSVASTGDITETCGKLFQWGRKVGFAASTDAVTTTATLVSDTTDFESQDTWKAKFVTSGSDWLSDKIDDLWNGGSEATPTKTAYDPCPAGWRVPTFSEWKAIGAGNKDITKEWDSLAKLLKITGVDGSTLVLPAAGYRNRNSGASVSQGINGSYWSSSPSVASAGAVGFNSEAALHTSSNERANGYSVRCVQE</sequence>
<protein>
    <recommendedName>
        <fullName evidence="3">DUF4906 domain-containing protein</fullName>
    </recommendedName>
</protein>
<dbReference type="Proteomes" id="UP000651475">
    <property type="component" value="Unassembled WGS sequence"/>
</dbReference>
<accession>A0ABR7DSL0</accession>
<evidence type="ECO:0008006" key="3">
    <source>
        <dbReference type="Google" id="ProtNLM"/>
    </source>
</evidence>
<dbReference type="EMBL" id="JACOOJ010000038">
    <property type="protein sequence ID" value="MBC5634440.1"/>
    <property type="molecule type" value="Genomic_DNA"/>
</dbReference>
<proteinExistence type="predicted"/>
<keyword evidence="2" id="KW-1185">Reference proteome</keyword>
<organism evidence="1 2">
    <name type="scientific">Parabacteroides hominis</name>
    <dbReference type="NCBI Taxonomy" id="2763057"/>
    <lineage>
        <taxon>Bacteria</taxon>
        <taxon>Pseudomonadati</taxon>
        <taxon>Bacteroidota</taxon>
        <taxon>Bacteroidia</taxon>
        <taxon>Bacteroidales</taxon>
        <taxon>Tannerellaceae</taxon>
        <taxon>Parabacteroides</taxon>
    </lineage>
</organism>